<evidence type="ECO:0000256" key="2">
    <source>
        <dbReference type="ARBA" id="ARBA00023125"/>
    </source>
</evidence>
<organism evidence="4 5">
    <name type="scientific">Rhipicephalus microplus</name>
    <name type="common">Cattle tick</name>
    <name type="synonym">Boophilus microplus</name>
    <dbReference type="NCBI Taxonomy" id="6941"/>
    <lineage>
        <taxon>Eukaryota</taxon>
        <taxon>Metazoa</taxon>
        <taxon>Ecdysozoa</taxon>
        <taxon>Arthropoda</taxon>
        <taxon>Chelicerata</taxon>
        <taxon>Arachnida</taxon>
        <taxon>Acari</taxon>
        <taxon>Parasitiformes</taxon>
        <taxon>Ixodida</taxon>
        <taxon>Ixodoidea</taxon>
        <taxon>Ixodidae</taxon>
        <taxon>Rhipicephalinae</taxon>
        <taxon>Rhipicephalus</taxon>
        <taxon>Boophilus</taxon>
    </lineage>
</organism>
<comment type="caution">
    <text evidence="4">The sequence shown here is derived from an EMBL/GenBank/DDBJ whole genome shotgun (WGS) entry which is preliminary data.</text>
</comment>
<dbReference type="SUPFAM" id="SSF46689">
    <property type="entry name" value="Homeodomain-like"/>
    <property type="match status" value="1"/>
</dbReference>
<dbReference type="Pfam" id="PF03221">
    <property type="entry name" value="HTH_Tnp_Tc5"/>
    <property type="match status" value="1"/>
</dbReference>
<keyword evidence="2" id="KW-0238">DNA-binding</keyword>
<dbReference type="PROSITE" id="PS51253">
    <property type="entry name" value="HTH_CENPB"/>
    <property type="match status" value="1"/>
</dbReference>
<keyword evidence="5" id="KW-1185">Reference proteome</keyword>
<comment type="subcellular location">
    <subcellularLocation>
        <location evidence="1">Nucleus</location>
    </subcellularLocation>
</comment>
<dbReference type="GO" id="GO:0003677">
    <property type="term" value="F:DNA binding"/>
    <property type="evidence" value="ECO:0007669"/>
    <property type="project" value="UniProtKB-KW"/>
</dbReference>
<evidence type="ECO:0000256" key="1">
    <source>
        <dbReference type="ARBA" id="ARBA00004123"/>
    </source>
</evidence>
<reference evidence="4" key="1">
    <citation type="journal article" date="2020" name="Cell">
        <title>Large-Scale Comparative Analyses of Tick Genomes Elucidate Their Genetic Diversity and Vector Capacities.</title>
        <authorList>
            <consortium name="Tick Genome and Microbiome Consortium (TIGMIC)"/>
            <person name="Jia N."/>
            <person name="Wang J."/>
            <person name="Shi W."/>
            <person name="Du L."/>
            <person name="Sun Y."/>
            <person name="Zhan W."/>
            <person name="Jiang J.F."/>
            <person name="Wang Q."/>
            <person name="Zhang B."/>
            <person name="Ji P."/>
            <person name="Bell-Sakyi L."/>
            <person name="Cui X.M."/>
            <person name="Yuan T.T."/>
            <person name="Jiang B.G."/>
            <person name="Yang W.F."/>
            <person name="Lam T.T."/>
            <person name="Chang Q.C."/>
            <person name="Ding S.J."/>
            <person name="Wang X.J."/>
            <person name="Zhu J.G."/>
            <person name="Ruan X.D."/>
            <person name="Zhao L."/>
            <person name="Wei J.T."/>
            <person name="Ye R.Z."/>
            <person name="Que T.C."/>
            <person name="Du C.H."/>
            <person name="Zhou Y.H."/>
            <person name="Cheng J.X."/>
            <person name="Dai P.F."/>
            <person name="Guo W.B."/>
            <person name="Han X.H."/>
            <person name="Huang E.J."/>
            <person name="Li L.F."/>
            <person name="Wei W."/>
            <person name="Gao Y.C."/>
            <person name="Liu J.Z."/>
            <person name="Shao H.Z."/>
            <person name="Wang X."/>
            <person name="Wang C.C."/>
            <person name="Yang T.C."/>
            <person name="Huo Q.B."/>
            <person name="Li W."/>
            <person name="Chen H.Y."/>
            <person name="Chen S.E."/>
            <person name="Zhou L.G."/>
            <person name="Ni X.B."/>
            <person name="Tian J.H."/>
            <person name="Sheng Y."/>
            <person name="Liu T."/>
            <person name="Pan Y.S."/>
            <person name="Xia L.Y."/>
            <person name="Li J."/>
            <person name="Zhao F."/>
            <person name="Cao W.C."/>
        </authorList>
    </citation>
    <scope>NUCLEOTIDE SEQUENCE</scope>
    <source>
        <strain evidence="4">Rmic-2018</strain>
    </source>
</reference>
<evidence type="ECO:0000313" key="4">
    <source>
        <dbReference type="EMBL" id="KAH8031355.1"/>
    </source>
</evidence>
<dbReference type="SMART" id="SM00674">
    <property type="entry name" value="CENPB"/>
    <property type="match status" value="1"/>
</dbReference>
<gene>
    <name evidence="4" type="ORF">HPB51_016413</name>
</gene>
<dbReference type="GO" id="GO:0005634">
    <property type="term" value="C:nucleus"/>
    <property type="evidence" value="ECO:0007669"/>
    <property type="project" value="UniProtKB-SubCell"/>
</dbReference>
<feature type="domain" description="HTH CENPB-type" evidence="3">
    <location>
        <begin position="57"/>
        <end position="128"/>
    </location>
</feature>
<dbReference type="Proteomes" id="UP000821866">
    <property type="component" value="Chromosome 3"/>
</dbReference>
<evidence type="ECO:0000259" key="3">
    <source>
        <dbReference type="PROSITE" id="PS51253"/>
    </source>
</evidence>
<dbReference type="InterPro" id="IPR009057">
    <property type="entry name" value="Homeodomain-like_sf"/>
</dbReference>
<dbReference type="InterPro" id="IPR006600">
    <property type="entry name" value="HTH_CenpB_DNA-bd_dom"/>
</dbReference>
<protein>
    <recommendedName>
        <fullName evidence="3">HTH CENPB-type domain-containing protein</fullName>
    </recommendedName>
</protein>
<dbReference type="EMBL" id="JABSTU010000005">
    <property type="protein sequence ID" value="KAH8031355.1"/>
    <property type="molecule type" value="Genomic_DNA"/>
</dbReference>
<evidence type="ECO:0000313" key="5">
    <source>
        <dbReference type="Proteomes" id="UP000821866"/>
    </source>
</evidence>
<name>A0A9J6E9Z7_RHIMP</name>
<dbReference type="Gene3D" id="1.10.10.60">
    <property type="entry name" value="Homeodomain-like"/>
    <property type="match status" value="1"/>
</dbReference>
<proteinExistence type="predicted"/>
<dbReference type="AlphaFoldDB" id="A0A9J6E9Z7"/>
<reference evidence="4" key="2">
    <citation type="submission" date="2021-09" db="EMBL/GenBank/DDBJ databases">
        <authorList>
            <person name="Jia N."/>
            <person name="Wang J."/>
            <person name="Shi W."/>
            <person name="Du L."/>
            <person name="Sun Y."/>
            <person name="Zhan W."/>
            <person name="Jiang J."/>
            <person name="Wang Q."/>
            <person name="Zhang B."/>
            <person name="Ji P."/>
            <person name="Sakyi L.B."/>
            <person name="Cui X."/>
            <person name="Yuan T."/>
            <person name="Jiang B."/>
            <person name="Yang W."/>
            <person name="Lam T.T.-Y."/>
            <person name="Chang Q."/>
            <person name="Ding S."/>
            <person name="Wang X."/>
            <person name="Zhu J."/>
            <person name="Ruan X."/>
            <person name="Zhao L."/>
            <person name="Wei J."/>
            <person name="Que T."/>
            <person name="Du C."/>
            <person name="Cheng J."/>
            <person name="Dai P."/>
            <person name="Han X."/>
            <person name="Huang E."/>
            <person name="Gao Y."/>
            <person name="Liu J."/>
            <person name="Shao H."/>
            <person name="Ye R."/>
            <person name="Li L."/>
            <person name="Wei W."/>
            <person name="Wang X."/>
            <person name="Wang C."/>
            <person name="Huo Q."/>
            <person name="Li W."/>
            <person name="Guo W."/>
            <person name="Chen H."/>
            <person name="Chen S."/>
            <person name="Zhou L."/>
            <person name="Zhou L."/>
            <person name="Ni X."/>
            <person name="Tian J."/>
            <person name="Zhou Y."/>
            <person name="Sheng Y."/>
            <person name="Liu T."/>
            <person name="Pan Y."/>
            <person name="Xia L."/>
            <person name="Li J."/>
            <person name="Zhao F."/>
            <person name="Cao W."/>
        </authorList>
    </citation>
    <scope>NUCLEOTIDE SEQUENCE</scope>
    <source>
        <strain evidence="4">Rmic-2018</strain>
        <tissue evidence="4">Larvae</tissue>
    </source>
</reference>
<accession>A0A9J6E9Z7</accession>
<sequence length="128" mass="14639">MGKYLSYAAGFKLKAVQYALQHGNLAANRHFGFGATSIHYWREQDEELKVTKTTRRAFRGAKTGRYPNVEEQLVRHIRELGQDSCAVSLDIVQTEACRIARVQRIEAKKFKASSGWTTHFMRRHGLAL</sequence>